<name>A0A8T1RR59_CARIL</name>
<evidence type="ECO:0000256" key="7">
    <source>
        <dbReference type="ARBA" id="ARBA00022692"/>
    </source>
</evidence>
<evidence type="ECO:0000256" key="18">
    <source>
        <dbReference type="PROSITE-ProRule" id="PRU10141"/>
    </source>
</evidence>
<dbReference type="EMBL" id="CM031809">
    <property type="protein sequence ID" value="KAG6669228.1"/>
    <property type="molecule type" value="Genomic_DNA"/>
</dbReference>
<organism evidence="21 23">
    <name type="scientific">Carya illinoinensis</name>
    <name type="common">Pecan</name>
    <dbReference type="NCBI Taxonomy" id="32201"/>
    <lineage>
        <taxon>Eukaryota</taxon>
        <taxon>Viridiplantae</taxon>
        <taxon>Streptophyta</taxon>
        <taxon>Embryophyta</taxon>
        <taxon>Tracheophyta</taxon>
        <taxon>Spermatophyta</taxon>
        <taxon>Magnoliopsida</taxon>
        <taxon>eudicotyledons</taxon>
        <taxon>Gunneridae</taxon>
        <taxon>Pentapetalae</taxon>
        <taxon>rosids</taxon>
        <taxon>fabids</taxon>
        <taxon>Fagales</taxon>
        <taxon>Juglandaceae</taxon>
        <taxon>Carya</taxon>
    </lineage>
</organism>
<keyword evidence="9" id="KW-0677">Repeat</keyword>
<dbReference type="FunFam" id="3.30.200.20:FF:000394">
    <property type="entry name" value="Leucine-rich repeat receptor-like protein kinase"/>
    <property type="match status" value="1"/>
</dbReference>
<dbReference type="InterPro" id="IPR001611">
    <property type="entry name" value="Leu-rich_rpt"/>
</dbReference>
<evidence type="ECO:0000256" key="8">
    <source>
        <dbReference type="ARBA" id="ARBA00022729"/>
    </source>
</evidence>
<evidence type="ECO:0000256" key="17">
    <source>
        <dbReference type="ARBA" id="ARBA00048679"/>
    </source>
</evidence>
<dbReference type="InterPro" id="IPR024788">
    <property type="entry name" value="Malectin-like_Carb-bd_dom"/>
</dbReference>
<evidence type="ECO:0000256" key="16">
    <source>
        <dbReference type="ARBA" id="ARBA00047899"/>
    </source>
</evidence>
<reference evidence="21" key="1">
    <citation type="submission" date="2020-12" db="EMBL/GenBank/DDBJ databases">
        <title>WGS assembly of Carya illinoinensis cv. Pawnee.</title>
        <authorList>
            <person name="Platts A."/>
            <person name="Shu S."/>
            <person name="Wright S."/>
            <person name="Barry K."/>
            <person name="Edger P."/>
            <person name="Pires J.C."/>
            <person name="Schmutz J."/>
        </authorList>
    </citation>
    <scope>NUCLEOTIDE SEQUENCE</scope>
    <source>
        <tissue evidence="21">Leaf</tissue>
    </source>
</reference>
<comment type="caution">
    <text evidence="21">The sequence shown here is derived from an EMBL/GenBank/DDBJ whole genome shotgun (WGS) entry which is preliminary data.</text>
</comment>
<feature type="transmembrane region" description="Helical" evidence="19">
    <location>
        <begin position="537"/>
        <end position="562"/>
    </location>
</feature>
<evidence type="ECO:0000256" key="19">
    <source>
        <dbReference type="SAM" id="Phobius"/>
    </source>
</evidence>
<evidence type="ECO:0000256" key="12">
    <source>
        <dbReference type="ARBA" id="ARBA00022840"/>
    </source>
</evidence>
<evidence type="ECO:0000313" key="21">
    <source>
        <dbReference type="EMBL" id="KAG6669228.1"/>
    </source>
</evidence>
<sequence>MVRKTEMDTGRAITEILLVLKGCLFLVIASAVLGVSNSENVAAGNNISHGGRKLAEIPGFISIDCGSNEDNYIDPRGIPFTSDKRFIDTGIVGTVSGNKYHDQVRKTLRSFPRGKRNCYTLRPKQGKNNKYLIRARFTYGNYDGKDEGPVFDLYLGVNKWRTVDNTSGTYHEIIHVASRDYIDVCLVNISQGVPFISALELRHLDSSMYRIESGALSKLWRSDVGPRTDNSIIRYPNDTYDRYWHSSLKDDWIEIASSSTINTASNSDGAYGLPAEVMKTAAKTQNASIPLKDYFTLNPLLKYYCYFHFAEVEKLEPGQQRELTISLDGQRYLTESLILDYLNPHTIVQDNPPITGESSLHFSINAAQGTHLPPILNAYEIFEWVELPNEPTATEDVQAIMEIKTRYNVTRNWQDDPCVPSEYLWDGLNCTNDNPPRIITLNLSSSKLTGDITTSFSKLELLQSLDLSFNNLTGPLPQVLEQLPNLNTLDLRGNKFTGSIPEVLLEHFRNGKLDLRVDARPDLCLYNSCKGKKKKEFVIPVLASFITAVSILLFIVSALAIYRRKRGSATVTKPSIKSKNRQYSYSEVVKITNNFKNIIGQGGFGNVYLGKLKDEIQVAVKFLSPSSKQGYKEFRAEAQLLMVVHHRNLVTLVGYCDDGENKALVYEYMANGNLQQHLSVTNPNVLTWNERLCIAVDAAHGLEYLHNGCKPPIIHRDLKPSNILLNEYMQAKIADFGLSRAFTTESDSHVSTRPAGTWGYVDPEIPTARNSNKKSDVYSFGIILLELITGRPAIIRGPMRNNHILDWVNPLIERADIQNIVDPRLEGEFSTHSAWKIVEIAMSCALPVAIQRPDMSQVLTELKECLALVLTRGRNQRMTTECRTSSMPHNTFHVELESEIAPIAR</sequence>
<keyword evidence="5" id="KW-0433">Leucine-rich repeat</keyword>
<dbReference type="PROSITE" id="PS50011">
    <property type="entry name" value="PROTEIN_KINASE_DOM"/>
    <property type="match status" value="1"/>
</dbReference>
<dbReference type="InterPro" id="IPR001245">
    <property type="entry name" value="Ser-Thr/Tyr_kinase_cat_dom"/>
</dbReference>
<dbReference type="EMBL" id="CM031825">
    <property type="protein sequence ID" value="KAG6733557.1"/>
    <property type="molecule type" value="Genomic_DNA"/>
</dbReference>
<reference evidence="22" key="2">
    <citation type="submission" date="2021-01" db="EMBL/GenBank/DDBJ databases">
        <authorList>
            <person name="Lovell J.T."/>
            <person name="Bentley N."/>
            <person name="Bhattarai G."/>
            <person name="Jenkins J.W."/>
            <person name="Sreedasyam A."/>
            <person name="Alarcon Y."/>
            <person name="Bock C."/>
            <person name="Boston L."/>
            <person name="Carlson J."/>
            <person name="Cervantes K."/>
            <person name="Clermont K."/>
            <person name="Krom N."/>
            <person name="Kubenka K."/>
            <person name="Mamidi S."/>
            <person name="Mattison C."/>
            <person name="Monteros M."/>
            <person name="Pisani C."/>
            <person name="Plott C."/>
            <person name="Rajasekar S."/>
            <person name="Rhein H.S."/>
            <person name="Rohla C."/>
            <person name="Song M."/>
            <person name="Hilaire R.S."/>
            <person name="Shu S."/>
            <person name="Wells L."/>
            <person name="Wang X."/>
            <person name="Webber J."/>
            <person name="Heerema R.J."/>
            <person name="Klein P."/>
            <person name="Conner P."/>
            <person name="Grauke L."/>
            <person name="Grimwood J."/>
            <person name="Schmutz J."/>
            <person name="Randall J.J."/>
        </authorList>
    </citation>
    <scope>NUCLEOTIDE SEQUENCE</scope>
    <source>
        <tissue evidence="22">Leaf</tissue>
    </source>
</reference>
<dbReference type="Proteomes" id="UP000811246">
    <property type="component" value="Chromosome 1"/>
</dbReference>
<keyword evidence="10 18" id="KW-0547">Nucleotide-binding</keyword>
<dbReference type="PANTHER" id="PTHR45631:SF212">
    <property type="entry name" value="PROTEIN KINASE DOMAIN-CONTAINING PROTEIN"/>
    <property type="match status" value="1"/>
</dbReference>
<comment type="catalytic activity">
    <reaction evidence="16">
        <text>L-threonyl-[protein] + ATP = O-phospho-L-threonyl-[protein] + ADP + H(+)</text>
        <dbReference type="Rhea" id="RHEA:46608"/>
        <dbReference type="Rhea" id="RHEA-COMP:11060"/>
        <dbReference type="Rhea" id="RHEA-COMP:11605"/>
        <dbReference type="ChEBI" id="CHEBI:15378"/>
        <dbReference type="ChEBI" id="CHEBI:30013"/>
        <dbReference type="ChEBI" id="CHEBI:30616"/>
        <dbReference type="ChEBI" id="CHEBI:61977"/>
        <dbReference type="ChEBI" id="CHEBI:456216"/>
        <dbReference type="EC" id="2.7.11.1"/>
    </reaction>
</comment>
<dbReference type="FunFam" id="1.10.510.10:FF:000146">
    <property type="entry name" value="LRR receptor-like serine/threonine-protein kinase IOS1"/>
    <property type="match status" value="1"/>
</dbReference>
<keyword evidence="3" id="KW-0723">Serine/threonine-protein kinase</keyword>
<dbReference type="AlphaFoldDB" id="A0A8T1RR59"/>
<feature type="domain" description="Protein kinase" evidence="20">
    <location>
        <begin position="593"/>
        <end position="892"/>
    </location>
</feature>
<dbReference type="Pfam" id="PF13855">
    <property type="entry name" value="LRR_8"/>
    <property type="match status" value="1"/>
</dbReference>
<dbReference type="SMART" id="SM00220">
    <property type="entry name" value="S_TKc"/>
    <property type="match status" value="1"/>
</dbReference>
<keyword evidence="14 19" id="KW-0472">Membrane</keyword>
<evidence type="ECO:0000256" key="4">
    <source>
        <dbReference type="ARBA" id="ARBA00022553"/>
    </source>
</evidence>
<evidence type="ECO:0000256" key="2">
    <source>
        <dbReference type="ARBA" id="ARBA00012513"/>
    </source>
</evidence>
<dbReference type="InterPro" id="IPR017441">
    <property type="entry name" value="Protein_kinase_ATP_BS"/>
</dbReference>
<evidence type="ECO:0000256" key="13">
    <source>
        <dbReference type="ARBA" id="ARBA00022989"/>
    </source>
</evidence>
<evidence type="ECO:0000259" key="20">
    <source>
        <dbReference type="PROSITE" id="PS50011"/>
    </source>
</evidence>
<evidence type="ECO:0000256" key="6">
    <source>
        <dbReference type="ARBA" id="ARBA00022679"/>
    </source>
</evidence>
<dbReference type="EC" id="2.7.11.1" evidence="2"/>
<evidence type="ECO:0000256" key="11">
    <source>
        <dbReference type="ARBA" id="ARBA00022777"/>
    </source>
</evidence>
<keyword evidence="13 19" id="KW-1133">Transmembrane helix</keyword>
<dbReference type="Pfam" id="PF07714">
    <property type="entry name" value="PK_Tyr_Ser-Thr"/>
    <property type="match status" value="1"/>
</dbReference>
<dbReference type="PANTHER" id="PTHR45631">
    <property type="entry name" value="OS07G0107800 PROTEIN-RELATED"/>
    <property type="match status" value="1"/>
</dbReference>
<dbReference type="Proteomes" id="UP000811609">
    <property type="component" value="Chromosome 1"/>
</dbReference>
<keyword evidence="7 19" id="KW-0812">Transmembrane</keyword>
<evidence type="ECO:0000256" key="15">
    <source>
        <dbReference type="ARBA" id="ARBA00023170"/>
    </source>
</evidence>
<dbReference type="InterPro" id="IPR008271">
    <property type="entry name" value="Ser/Thr_kinase_AS"/>
</dbReference>
<evidence type="ECO:0000256" key="10">
    <source>
        <dbReference type="ARBA" id="ARBA00022741"/>
    </source>
</evidence>
<evidence type="ECO:0000256" key="1">
    <source>
        <dbReference type="ARBA" id="ARBA00004167"/>
    </source>
</evidence>
<keyword evidence="8" id="KW-0732">Signal</keyword>
<dbReference type="PROSITE" id="PS00107">
    <property type="entry name" value="PROTEIN_KINASE_ATP"/>
    <property type="match status" value="1"/>
</dbReference>
<dbReference type="CDD" id="cd14066">
    <property type="entry name" value="STKc_IRAK"/>
    <property type="match status" value="1"/>
</dbReference>
<keyword evidence="12 18" id="KW-0067">ATP-binding</keyword>
<evidence type="ECO:0000313" key="23">
    <source>
        <dbReference type="Proteomes" id="UP000811609"/>
    </source>
</evidence>
<dbReference type="PROSITE" id="PS00108">
    <property type="entry name" value="PROTEIN_KINASE_ST"/>
    <property type="match status" value="1"/>
</dbReference>
<keyword evidence="15" id="KW-0675">Receptor</keyword>
<evidence type="ECO:0000313" key="22">
    <source>
        <dbReference type="EMBL" id="KAG6733557.1"/>
    </source>
</evidence>
<dbReference type="Pfam" id="PF12819">
    <property type="entry name" value="Malectin_like"/>
    <property type="match status" value="1"/>
</dbReference>
<comment type="subcellular location">
    <subcellularLocation>
        <location evidence="1">Membrane</location>
        <topology evidence="1">Single-pass membrane protein</topology>
    </subcellularLocation>
</comment>
<evidence type="ECO:0000256" key="5">
    <source>
        <dbReference type="ARBA" id="ARBA00022614"/>
    </source>
</evidence>
<dbReference type="GO" id="GO:0004674">
    <property type="term" value="F:protein serine/threonine kinase activity"/>
    <property type="evidence" value="ECO:0007669"/>
    <property type="project" value="UniProtKB-KW"/>
</dbReference>
<keyword evidence="6" id="KW-0808">Transferase</keyword>
<dbReference type="GO" id="GO:0016020">
    <property type="term" value="C:membrane"/>
    <property type="evidence" value="ECO:0007669"/>
    <property type="project" value="UniProtKB-SubCell"/>
</dbReference>
<proteinExistence type="predicted"/>
<dbReference type="GO" id="GO:0005524">
    <property type="term" value="F:ATP binding"/>
    <property type="evidence" value="ECO:0007669"/>
    <property type="project" value="UniProtKB-UniRule"/>
</dbReference>
<dbReference type="FunFam" id="3.80.10.10:FF:000129">
    <property type="entry name" value="Leucine-rich repeat receptor-like kinase"/>
    <property type="match status" value="1"/>
</dbReference>
<gene>
    <name evidence="21" type="ORF">CIPAW_01G229200</name>
    <name evidence="22" type="ORF">I3842_01G230200</name>
</gene>
<accession>A0A8T1RR59</accession>
<feature type="binding site" evidence="18">
    <location>
        <position position="621"/>
    </location>
    <ligand>
        <name>ATP</name>
        <dbReference type="ChEBI" id="CHEBI:30616"/>
    </ligand>
</feature>
<protein>
    <recommendedName>
        <fullName evidence="2">non-specific serine/threonine protein kinase</fullName>
        <ecNumber evidence="2">2.7.11.1</ecNumber>
    </recommendedName>
</protein>
<evidence type="ECO:0000256" key="9">
    <source>
        <dbReference type="ARBA" id="ARBA00022737"/>
    </source>
</evidence>
<evidence type="ECO:0000256" key="14">
    <source>
        <dbReference type="ARBA" id="ARBA00023136"/>
    </source>
</evidence>
<dbReference type="InterPro" id="IPR000719">
    <property type="entry name" value="Prot_kinase_dom"/>
</dbReference>
<keyword evidence="4" id="KW-0597">Phosphoprotein</keyword>
<comment type="catalytic activity">
    <reaction evidence="17">
        <text>L-seryl-[protein] + ATP = O-phospho-L-seryl-[protein] + ADP + H(+)</text>
        <dbReference type="Rhea" id="RHEA:17989"/>
        <dbReference type="Rhea" id="RHEA-COMP:9863"/>
        <dbReference type="Rhea" id="RHEA-COMP:11604"/>
        <dbReference type="ChEBI" id="CHEBI:15378"/>
        <dbReference type="ChEBI" id="CHEBI:29999"/>
        <dbReference type="ChEBI" id="CHEBI:30616"/>
        <dbReference type="ChEBI" id="CHEBI:83421"/>
        <dbReference type="ChEBI" id="CHEBI:456216"/>
        <dbReference type="EC" id="2.7.11.1"/>
    </reaction>
</comment>
<evidence type="ECO:0000256" key="3">
    <source>
        <dbReference type="ARBA" id="ARBA00022527"/>
    </source>
</evidence>
<keyword evidence="23" id="KW-1185">Reference proteome</keyword>
<keyword evidence="11" id="KW-0418">Kinase</keyword>
<feature type="transmembrane region" description="Helical" evidence="19">
    <location>
        <begin position="12"/>
        <end position="35"/>
    </location>
</feature>